<reference evidence="1 2" key="1">
    <citation type="submission" date="2019-10" db="EMBL/GenBank/DDBJ databases">
        <authorList>
            <person name="Palmer J.M."/>
        </authorList>
    </citation>
    <scope>NUCLEOTIDE SEQUENCE [LARGE SCALE GENOMIC DNA]</scope>
    <source>
        <strain evidence="1 2">TWF694</strain>
    </source>
</reference>
<gene>
    <name evidence="1" type="ORF">TWF694_003738</name>
</gene>
<protein>
    <submittedName>
        <fullName evidence="1">Uncharacterized protein</fullName>
    </submittedName>
</protein>
<accession>A0AAV9X037</accession>
<sequence length="312" mass="36219">MAPTLIWKSKATTINLTSKEPPAPEDFNRVSSSIKRLLENIKKSFGILKYDFKYEKHSKVSRFLRRIYGKDHYRGDHIHDNSYNKHIRNLLWYIEDVSAQILKEPDWKPQPWCIARDLIKLATAFKETEKTFKQLCLDIRSLQSKINSYDKLLRKELMLKGLTWRNGFESSYKNHASQLRYYRHVYTTYDKRLYPLQHDVESFRRCCFRVIEAFENTPKSAQPEVMVTRYPRTTEPCLANGSSTLPTSGGSTEPGSVGSLFGNGCKVVLQKDPELEKYVYHCYCFDGTERSSPGRPRSTHDINSVIATLGIL</sequence>
<name>A0AAV9X037_9PEZI</name>
<proteinExistence type="predicted"/>
<comment type="caution">
    <text evidence="1">The sequence shown here is derived from an EMBL/GenBank/DDBJ whole genome shotgun (WGS) entry which is preliminary data.</text>
</comment>
<evidence type="ECO:0000313" key="2">
    <source>
        <dbReference type="Proteomes" id="UP001365542"/>
    </source>
</evidence>
<dbReference type="AlphaFoldDB" id="A0AAV9X037"/>
<evidence type="ECO:0000313" key="1">
    <source>
        <dbReference type="EMBL" id="KAK6530383.1"/>
    </source>
</evidence>
<organism evidence="1 2">
    <name type="scientific">Orbilia ellipsospora</name>
    <dbReference type="NCBI Taxonomy" id="2528407"/>
    <lineage>
        <taxon>Eukaryota</taxon>
        <taxon>Fungi</taxon>
        <taxon>Dikarya</taxon>
        <taxon>Ascomycota</taxon>
        <taxon>Pezizomycotina</taxon>
        <taxon>Orbiliomycetes</taxon>
        <taxon>Orbiliales</taxon>
        <taxon>Orbiliaceae</taxon>
        <taxon>Orbilia</taxon>
    </lineage>
</organism>
<dbReference type="Proteomes" id="UP001365542">
    <property type="component" value="Unassembled WGS sequence"/>
</dbReference>
<keyword evidence="2" id="KW-1185">Reference proteome</keyword>
<dbReference type="EMBL" id="JAVHJO010000013">
    <property type="protein sequence ID" value="KAK6530383.1"/>
    <property type="molecule type" value="Genomic_DNA"/>
</dbReference>